<evidence type="ECO:0000313" key="2">
    <source>
        <dbReference type="EMBL" id="QGM46223.1"/>
    </source>
</evidence>
<keyword evidence="3" id="KW-1185">Reference proteome</keyword>
<protein>
    <recommendedName>
        <fullName evidence="4">Outer membrane beta-barrel protein</fullName>
    </recommendedName>
</protein>
<evidence type="ECO:0000256" key="1">
    <source>
        <dbReference type="SAM" id="SignalP"/>
    </source>
</evidence>
<organism evidence="2 3">
    <name type="scientific">Methylocystis heyeri</name>
    <dbReference type="NCBI Taxonomy" id="391905"/>
    <lineage>
        <taxon>Bacteria</taxon>
        <taxon>Pseudomonadati</taxon>
        <taxon>Pseudomonadota</taxon>
        <taxon>Alphaproteobacteria</taxon>
        <taxon>Hyphomicrobiales</taxon>
        <taxon>Methylocystaceae</taxon>
        <taxon>Methylocystis</taxon>
    </lineage>
</organism>
<dbReference type="OrthoDB" id="8004182at2"/>
<gene>
    <name evidence="2" type="ORF">H2LOC_011250</name>
</gene>
<proteinExistence type="predicted"/>
<name>A0A6B8KI81_9HYPH</name>
<reference evidence="2 3" key="1">
    <citation type="submission" date="2019-11" db="EMBL/GenBank/DDBJ databases">
        <title>The genome sequence of Methylocystis heyeri.</title>
        <authorList>
            <person name="Oshkin I.Y."/>
            <person name="Miroshnikov K."/>
            <person name="Dedysh S.N."/>
        </authorList>
    </citation>
    <scope>NUCLEOTIDE SEQUENCE [LARGE SCALE GENOMIC DNA]</scope>
    <source>
        <strain evidence="2 3">H2</strain>
    </source>
</reference>
<evidence type="ECO:0008006" key="4">
    <source>
        <dbReference type="Google" id="ProtNLM"/>
    </source>
</evidence>
<dbReference type="RefSeq" id="WP_136496475.1">
    <property type="nucleotide sequence ID" value="NZ_CP046052.1"/>
</dbReference>
<evidence type="ECO:0000313" key="3">
    <source>
        <dbReference type="Proteomes" id="UP000309061"/>
    </source>
</evidence>
<feature type="signal peptide" evidence="1">
    <location>
        <begin position="1"/>
        <end position="28"/>
    </location>
</feature>
<dbReference type="KEGG" id="mhey:H2LOC_011250"/>
<dbReference type="EMBL" id="CP046052">
    <property type="protein sequence ID" value="QGM46223.1"/>
    <property type="molecule type" value="Genomic_DNA"/>
</dbReference>
<dbReference type="Proteomes" id="UP000309061">
    <property type="component" value="Chromosome"/>
</dbReference>
<feature type="chain" id="PRO_5025541666" description="Outer membrane beta-barrel protein" evidence="1">
    <location>
        <begin position="29"/>
        <end position="308"/>
    </location>
</feature>
<accession>A0A6B8KI81</accession>
<dbReference type="AlphaFoldDB" id="A0A6B8KI81"/>
<sequence>MSFASAGRTVARLTLPVGALLWTAPIQAQDAAHAQFPFSVDGVYHEIETKYIFGFTDGSDIGAEGETAVETDTNAAFRRRHGVYNAVEQEVELEGTPTQFFSYELSLHGFGHSIKNDDELTDLHRVSFGGFSTNLRYLLLGRGPESPIGLTIMAEPEWGRVDGDSGQHTRSMGATFAILADTEFIENRLYAAANLIYEPGIAKAVGDTAWAKAASMGVTAAMTWRVTPKIAMGGEIEYYRAYDSLGFKSYQGDALYIGPTFHVQVTKKVILAGAFSAEVAGHSAGDDRPLNLVDFSRYRARLRMEYEF</sequence>
<keyword evidence="1" id="KW-0732">Signal</keyword>